<comment type="caution">
    <text evidence="2">The sequence shown here is derived from an EMBL/GenBank/DDBJ whole genome shotgun (WGS) entry which is preliminary data.</text>
</comment>
<proteinExistence type="predicted"/>
<evidence type="ECO:0000313" key="3">
    <source>
        <dbReference type="Proteomes" id="UP001527925"/>
    </source>
</evidence>
<organism evidence="2 3">
    <name type="scientific">Polyrhizophydium stewartii</name>
    <dbReference type="NCBI Taxonomy" id="2732419"/>
    <lineage>
        <taxon>Eukaryota</taxon>
        <taxon>Fungi</taxon>
        <taxon>Fungi incertae sedis</taxon>
        <taxon>Chytridiomycota</taxon>
        <taxon>Chytridiomycota incertae sedis</taxon>
        <taxon>Chytridiomycetes</taxon>
        <taxon>Rhizophydiales</taxon>
        <taxon>Rhizophydiales incertae sedis</taxon>
        <taxon>Polyrhizophydium</taxon>
    </lineage>
</organism>
<dbReference type="SUPFAM" id="SSF54626">
    <property type="entry name" value="Chalcone isomerase"/>
    <property type="match status" value="1"/>
</dbReference>
<protein>
    <recommendedName>
        <fullName evidence="1">Chalcone isomerase domain-containing protein</fullName>
    </recommendedName>
</protein>
<dbReference type="InterPro" id="IPR016088">
    <property type="entry name" value="Chalcone_isomerase_3-sand"/>
</dbReference>
<feature type="domain" description="Chalcone isomerase" evidence="1">
    <location>
        <begin position="104"/>
        <end position="285"/>
    </location>
</feature>
<sequence length="299" mass="31248">MIVAAAARARARCLLPAAARRIAPARAAHAPAAPAALWRAPAQRSLLAAAAPAAAAVAVAAVAARAANAEAAAAAPALEAEPALEPVTKTPVPRAIAVAGGHRAELVGLGVRQVTLLRVSVYTAALYVDDQVRRRLRASSRWAQEFAADKLVAGQADARWFAHDLAAADASGVVALRIEPVRNTDGPHLRNGFERFLNARLREEIQRGAFGDADQAAFARALDEFRALFPAGVIRKGTPLVFARLPGGRLHVEIEGRPVGVVDSPVLAEWVIEGYLRTPPISPPLVASAADGLQAIARP</sequence>
<accession>A0ABR4NJ69</accession>
<evidence type="ECO:0000313" key="2">
    <source>
        <dbReference type="EMBL" id="KAL2919581.1"/>
    </source>
</evidence>
<gene>
    <name evidence="2" type="ORF">HK105_200493</name>
</gene>
<dbReference type="EMBL" id="JADGIZ020000002">
    <property type="protein sequence ID" value="KAL2919581.1"/>
    <property type="molecule type" value="Genomic_DNA"/>
</dbReference>
<name>A0ABR4NJ69_9FUNG</name>
<evidence type="ECO:0000259" key="1">
    <source>
        <dbReference type="Pfam" id="PF16035"/>
    </source>
</evidence>
<dbReference type="Pfam" id="PF16035">
    <property type="entry name" value="Chalcone_2"/>
    <property type="match status" value="1"/>
</dbReference>
<dbReference type="Gene3D" id="3.50.70.10">
    <property type="match status" value="1"/>
</dbReference>
<dbReference type="InterPro" id="IPR016087">
    <property type="entry name" value="Chalcone_isomerase"/>
</dbReference>
<keyword evidence="3" id="KW-1185">Reference proteome</keyword>
<dbReference type="PANTHER" id="PTHR47698">
    <property type="entry name" value="FATTY-ACID-BINDING PROTEIN 3, CHLOROPLASTIC"/>
    <property type="match status" value="1"/>
</dbReference>
<dbReference type="Proteomes" id="UP001527925">
    <property type="component" value="Unassembled WGS sequence"/>
</dbReference>
<dbReference type="PANTHER" id="PTHR47698:SF2">
    <property type="entry name" value="FATTY-ACID-BINDING PROTEIN 3, CHLOROPLASTIC"/>
    <property type="match status" value="1"/>
</dbReference>
<dbReference type="InterPro" id="IPR036298">
    <property type="entry name" value="Chalcone_isomerase_sf"/>
</dbReference>
<reference evidence="2 3" key="1">
    <citation type="submission" date="2023-09" db="EMBL/GenBank/DDBJ databases">
        <title>Pangenome analysis of Batrachochytrium dendrobatidis and related Chytrids.</title>
        <authorList>
            <person name="Yacoub M.N."/>
            <person name="Stajich J.E."/>
            <person name="James T.Y."/>
        </authorList>
    </citation>
    <scope>NUCLEOTIDE SEQUENCE [LARGE SCALE GENOMIC DNA]</scope>
    <source>
        <strain evidence="2 3">JEL0888</strain>
    </source>
</reference>